<dbReference type="Gene3D" id="2.120.10.30">
    <property type="entry name" value="TolB, C-terminal domain"/>
    <property type="match status" value="1"/>
</dbReference>
<dbReference type="RefSeq" id="WP_310101205.1">
    <property type="nucleotide sequence ID" value="NZ_JAVDUU010000004.1"/>
</dbReference>
<organism evidence="2 3">
    <name type="scientific">Mucilaginibacter pocheonensis</name>
    <dbReference type="NCBI Taxonomy" id="398050"/>
    <lineage>
        <taxon>Bacteria</taxon>
        <taxon>Pseudomonadati</taxon>
        <taxon>Bacteroidota</taxon>
        <taxon>Sphingobacteriia</taxon>
        <taxon>Sphingobacteriales</taxon>
        <taxon>Sphingobacteriaceae</taxon>
        <taxon>Mucilaginibacter</taxon>
    </lineage>
</organism>
<evidence type="ECO:0000313" key="3">
    <source>
        <dbReference type="Proteomes" id="UP001247620"/>
    </source>
</evidence>
<dbReference type="Proteomes" id="UP001247620">
    <property type="component" value="Unassembled WGS sequence"/>
</dbReference>
<keyword evidence="3" id="KW-1185">Reference proteome</keyword>
<reference evidence="2 3" key="1">
    <citation type="submission" date="2023-07" db="EMBL/GenBank/DDBJ databases">
        <title>Sorghum-associated microbial communities from plants grown in Nebraska, USA.</title>
        <authorList>
            <person name="Schachtman D."/>
        </authorList>
    </citation>
    <scope>NUCLEOTIDE SEQUENCE [LARGE SCALE GENOMIC DNA]</scope>
    <source>
        <strain evidence="2 3">3262</strain>
    </source>
</reference>
<feature type="chain" id="PRO_5045881998" description="Surface antigen" evidence="1">
    <location>
        <begin position="29"/>
        <end position="948"/>
    </location>
</feature>
<feature type="signal peptide" evidence="1">
    <location>
        <begin position="1"/>
        <end position="28"/>
    </location>
</feature>
<dbReference type="EMBL" id="JAVDUU010000004">
    <property type="protein sequence ID" value="MDR6944644.1"/>
    <property type="molecule type" value="Genomic_DNA"/>
</dbReference>
<gene>
    <name evidence="2" type="ORF">J2W55_004504</name>
</gene>
<accession>A0ABU1THB2</accession>
<dbReference type="SUPFAM" id="SSF69304">
    <property type="entry name" value="Tricorn protease N-terminal domain"/>
    <property type="match status" value="1"/>
</dbReference>
<evidence type="ECO:0000256" key="1">
    <source>
        <dbReference type="SAM" id="SignalP"/>
    </source>
</evidence>
<dbReference type="InterPro" id="IPR011042">
    <property type="entry name" value="6-blade_b-propeller_TolB-like"/>
</dbReference>
<sequence length="948" mass="107032">MNKPFAVYKTLQKLLLPALLLAATITRAQEFGGNPPSLKWKQVNTPAAKIIFPAGMDSAGVGVANIIQQMNGLIKPTIGFKQKQVSIVLQNQTTVANGYVGLAPFRSEFFLTPEQNSFDIGSLPWPRQLAIHEFRHVQQYNNFNVGLSHTLHILFGEGGQALGNDLSVPNWFFEGDAVFNETHVSEQGRGRIPYFFNGYRALWAAGKNYSYMKLRNGSYRDFVPDHYPLGYMLVAYGREQYGDNVWKNVTHDAAAFKGGFYPFQKAVKKYTGEDFKTFTNNGLSYFKEQFAGSDINVETPSDAPKHFDADREYPAYINDSTLIYMKSTYDHIPAFIIKTGNKERRISTRSYSIDNYFNYHDGKVVYASYRPDPRWGYRNYSELMLLDIKTGKEHRITNKTKYFSPAFSADGKRIVAAQVATSGVSELHLLNINGELINALPNPLKLFYTYPQFYGDDKLIAAVRDAEGKMTLALIDIATGATKYLMTLSFRPIGFVTVKNDDVYFTRTEDINDRLFVLKLNTNQFYELLPSEKVSSIGYYQPAIADNKLAWVGFTASGYQINQVNKKDLKWIAAGSEYVHYLPDMGIKALERDSSANMLSNVIDKPLPVTNYSKGHGLFNFHSIIPNISDPNYSFAITGENVLNTFQSELSFDYNRNEGYKQFGFDAIYGALFPYISGGVDYTLDRRQFYKGNYVYWNETSIHGGLQVPLNFSAGKHLTGLTFGSDVYFNQTNFQQGNAQRFNNRSYAYLNNTISFSNQTQAARQNIYPRLAQSISLNYKSAITGAGATQLLASGTFYFPGLVTNHSLVVNVAHQQKGKNNVIGFSNNFPFSKGYTAESLDEMNKIGLNYHFPFAYPDAGFGNIVYLLRLRGLLFFDYTRATADNFFTNGSNFKQNFRSAGAGVFFDTKFFNQNSISFGIRYSRLLDDDFFGGTGRNRIELVLPVTFF</sequence>
<comment type="caution">
    <text evidence="2">The sequence shown here is derived from an EMBL/GenBank/DDBJ whole genome shotgun (WGS) entry which is preliminary data.</text>
</comment>
<keyword evidence="1" id="KW-0732">Signal</keyword>
<protein>
    <recommendedName>
        <fullName evidence="4">Surface antigen</fullName>
    </recommendedName>
</protein>
<evidence type="ECO:0008006" key="4">
    <source>
        <dbReference type="Google" id="ProtNLM"/>
    </source>
</evidence>
<evidence type="ECO:0000313" key="2">
    <source>
        <dbReference type="EMBL" id="MDR6944644.1"/>
    </source>
</evidence>
<dbReference type="PANTHER" id="PTHR36842">
    <property type="entry name" value="PROTEIN TOLB HOMOLOG"/>
    <property type="match status" value="1"/>
</dbReference>
<name>A0ABU1THB2_9SPHI</name>
<proteinExistence type="predicted"/>
<dbReference type="PANTHER" id="PTHR36842:SF1">
    <property type="entry name" value="PROTEIN TOLB"/>
    <property type="match status" value="1"/>
</dbReference>